<dbReference type="GO" id="GO:0015833">
    <property type="term" value="P:peptide transport"/>
    <property type="evidence" value="ECO:0007669"/>
    <property type="project" value="TreeGrafter"/>
</dbReference>
<dbReference type="PIRSF" id="PIRSF002741">
    <property type="entry name" value="MppA"/>
    <property type="match status" value="1"/>
</dbReference>
<sequence length="533" mass="58955">MRRRSLLQATGLGGLALALPPLAAPGLAQGARAGTLRFVPQANLTALDPIWTSAIVTQIHGYHVYDTLYAVNGAQKPQPQMAEGHTVSDDGRLWRIRLREGLRFHDGEPVRARDAAASLERWSRRDPFGQLLARVVERWGAADDRTVEIRLTQPFPMLLDAIAKPDANVAFIMPERLARTDANAQVGEVVGSGPFRFRADEFVAGSRAVYTKFEGYQPRQEAPDWASGGKVAHFGRVEWHIMPDPATAAAALQAGEVDWVEQPLNDLLPTLQRNRNIRLDTLFPAGFMSLMRLNHLQAPFNDLRTRQAVALAVNQADYMQVTIGQDRSLWRECRSLFPCGTPYGTEDLSELARPPRSLDRARARLAESGYKGEKVVIINPTDFPLIGPHGQLTAERLRQIGMNVELADTDWGTVVQRRVSREPVERGGWSIFHTYGSAMAYANPGVSSLVKGTGAAGWFGWYESPRMEAMIQAWLAAPDEDARKSLADQVNKLAQDEVATIPLGQFVARTAYRSDLSGFVQGSMPYPWGVRRG</sequence>
<feature type="domain" description="Solute-binding protein family 5" evidence="5">
    <location>
        <begin position="76"/>
        <end position="429"/>
    </location>
</feature>
<dbReference type="Gene3D" id="3.10.105.10">
    <property type="entry name" value="Dipeptide-binding Protein, Domain 3"/>
    <property type="match status" value="1"/>
</dbReference>
<feature type="signal peptide" evidence="4">
    <location>
        <begin position="1"/>
        <end position="23"/>
    </location>
</feature>
<dbReference type="PROSITE" id="PS51318">
    <property type="entry name" value="TAT"/>
    <property type="match status" value="1"/>
</dbReference>
<keyword evidence="3 4" id="KW-0732">Signal</keyword>
<organism evidence="6 7">
    <name type="scientific">Teichococcus rhizosphaerae</name>
    <dbReference type="NCBI Taxonomy" id="1335062"/>
    <lineage>
        <taxon>Bacteria</taxon>
        <taxon>Pseudomonadati</taxon>
        <taxon>Pseudomonadota</taxon>
        <taxon>Alphaproteobacteria</taxon>
        <taxon>Acetobacterales</taxon>
        <taxon>Roseomonadaceae</taxon>
        <taxon>Roseomonas</taxon>
    </lineage>
</organism>
<keyword evidence="7" id="KW-1185">Reference proteome</keyword>
<evidence type="ECO:0000313" key="6">
    <source>
        <dbReference type="EMBL" id="PHK95181.1"/>
    </source>
</evidence>
<dbReference type="PANTHER" id="PTHR30290:SF38">
    <property type="entry name" value="D,D-DIPEPTIDE-BINDING PERIPLASMIC PROTEIN DDPA-RELATED"/>
    <property type="match status" value="1"/>
</dbReference>
<reference evidence="6 7" key="1">
    <citation type="submission" date="2017-10" db="EMBL/GenBank/DDBJ databases">
        <authorList>
            <person name="Banno H."/>
            <person name="Chua N.-H."/>
        </authorList>
    </citation>
    <scope>NUCLEOTIDE SEQUENCE [LARGE SCALE GENOMIC DNA]</scope>
    <source>
        <strain evidence="6 7">YW11</strain>
    </source>
</reference>
<dbReference type="CDD" id="cd08502">
    <property type="entry name" value="PBP2_NikA_DppA_OppA_like_16"/>
    <property type="match status" value="1"/>
</dbReference>
<dbReference type="GO" id="GO:1904680">
    <property type="term" value="F:peptide transmembrane transporter activity"/>
    <property type="evidence" value="ECO:0007669"/>
    <property type="project" value="TreeGrafter"/>
</dbReference>
<evidence type="ECO:0000259" key="5">
    <source>
        <dbReference type="Pfam" id="PF00496"/>
    </source>
</evidence>
<dbReference type="Proteomes" id="UP000223527">
    <property type="component" value="Unassembled WGS sequence"/>
</dbReference>
<name>A0A2C6Z9J7_9PROT</name>
<comment type="subcellular location">
    <subcellularLocation>
        <location evidence="1">Periplasm</location>
    </subcellularLocation>
</comment>
<dbReference type="InterPro" id="IPR000914">
    <property type="entry name" value="SBP_5_dom"/>
</dbReference>
<dbReference type="OrthoDB" id="7233744at2"/>
<dbReference type="Gene3D" id="3.40.190.10">
    <property type="entry name" value="Periplasmic binding protein-like II"/>
    <property type="match status" value="1"/>
</dbReference>
<dbReference type="Gene3D" id="3.90.76.10">
    <property type="entry name" value="Dipeptide-binding Protein, Domain 1"/>
    <property type="match status" value="1"/>
</dbReference>
<dbReference type="GO" id="GO:0030288">
    <property type="term" value="C:outer membrane-bounded periplasmic space"/>
    <property type="evidence" value="ECO:0007669"/>
    <property type="project" value="UniProtKB-ARBA"/>
</dbReference>
<proteinExistence type="inferred from homology"/>
<evidence type="ECO:0000313" key="7">
    <source>
        <dbReference type="Proteomes" id="UP000223527"/>
    </source>
</evidence>
<evidence type="ECO:0000256" key="2">
    <source>
        <dbReference type="ARBA" id="ARBA00005695"/>
    </source>
</evidence>
<accession>A0A2C6Z9J7</accession>
<dbReference type="GO" id="GO:0043190">
    <property type="term" value="C:ATP-binding cassette (ABC) transporter complex"/>
    <property type="evidence" value="ECO:0007669"/>
    <property type="project" value="InterPro"/>
</dbReference>
<gene>
    <name evidence="6" type="ORF">CR162_09470</name>
</gene>
<feature type="chain" id="PRO_5012858307" evidence="4">
    <location>
        <begin position="24"/>
        <end position="533"/>
    </location>
</feature>
<evidence type="ECO:0000256" key="3">
    <source>
        <dbReference type="ARBA" id="ARBA00022729"/>
    </source>
</evidence>
<comment type="caution">
    <text evidence="6">The sequence shown here is derived from an EMBL/GenBank/DDBJ whole genome shotgun (WGS) entry which is preliminary data.</text>
</comment>
<dbReference type="InterPro" id="IPR030678">
    <property type="entry name" value="Peptide/Ni-bd"/>
</dbReference>
<dbReference type="SUPFAM" id="SSF53850">
    <property type="entry name" value="Periplasmic binding protein-like II"/>
    <property type="match status" value="1"/>
</dbReference>
<dbReference type="PANTHER" id="PTHR30290">
    <property type="entry name" value="PERIPLASMIC BINDING COMPONENT OF ABC TRANSPORTER"/>
    <property type="match status" value="1"/>
</dbReference>
<dbReference type="InterPro" id="IPR039424">
    <property type="entry name" value="SBP_5"/>
</dbReference>
<dbReference type="Pfam" id="PF00496">
    <property type="entry name" value="SBP_bac_5"/>
    <property type="match status" value="1"/>
</dbReference>
<evidence type="ECO:0000256" key="4">
    <source>
        <dbReference type="SAM" id="SignalP"/>
    </source>
</evidence>
<comment type="similarity">
    <text evidence="2">Belongs to the bacterial solute-binding protein 5 family.</text>
</comment>
<dbReference type="EMBL" id="PDNU01000014">
    <property type="protein sequence ID" value="PHK95181.1"/>
    <property type="molecule type" value="Genomic_DNA"/>
</dbReference>
<dbReference type="RefSeq" id="WP_099095309.1">
    <property type="nucleotide sequence ID" value="NZ_PDNU01000014.1"/>
</dbReference>
<protein>
    <submittedName>
        <fullName evidence="6">ABC transporter substrate-binding protein</fullName>
    </submittedName>
</protein>
<dbReference type="AlphaFoldDB" id="A0A2C6Z9J7"/>
<dbReference type="InterPro" id="IPR006311">
    <property type="entry name" value="TAT_signal"/>
</dbReference>
<evidence type="ECO:0000256" key="1">
    <source>
        <dbReference type="ARBA" id="ARBA00004418"/>
    </source>
</evidence>